<keyword evidence="4" id="KW-0804">Transcription</keyword>
<dbReference type="EnsemblMetazoa" id="Aqu2.1.13292_001">
    <property type="protein sequence ID" value="Aqu2.1.13292_001"/>
    <property type="gene ID" value="Aqu2.1.13292"/>
</dbReference>
<dbReference type="GO" id="GO:0000124">
    <property type="term" value="C:SAGA complex"/>
    <property type="evidence" value="ECO:0007669"/>
    <property type="project" value="TreeGrafter"/>
</dbReference>
<dbReference type="PANTHER" id="PTHR13556">
    <property type="entry name" value="TRANSCRIPTIONAL ADAPTER 3-RELATED"/>
    <property type="match status" value="1"/>
</dbReference>
<dbReference type="PANTHER" id="PTHR13556:SF2">
    <property type="entry name" value="TRANSCRIPTIONAL ADAPTER 3"/>
    <property type="match status" value="1"/>
</dbReference>
<accession>A0A1X7TF90</accession>
<evidence type="ECO:0000256" key="1">
    <source>
        <dbReference type="ARBA" id="ARBA00004123"/>
    </source>
</evidence>
<reference evidence="7" key="1">
    <citation type="submission" date="2017-05" db="UniProtKB">
        <authorList>
            <consortium name="EnsemblMetazoa"/>
        </authorList>
    </citation>
    <scope>IDENTIFICATION</scope>
</reference>
<feature type="region of interest" description="Disordered" evidence="6">
    <location>
        <begin position="109"/>
        <end position="130"/>
    </location>
</feature>
<sequence>MTGVRFIFYPSSVVLRLKHQPLDDSLASIWSYTVILTSQRDSSDDEDEVVKELMKAQNELKVVHEYNQQQKRMLHSLAKSEIRRQEIRKQLQETDQEVMEWLRVFSSYSQRKKKEPIKQKERESAQRCLDKRQRLSQHLLV</sequence>
<keyword evidence="5" id="KW-0539">Nucleus</keyword>
<dbReference type="STRING" id="400682.A0A1X7TF90"/>
<name>A0A1X7TF90_AMPQE</name>
<protein>
    <recommendedName>
        <fullName evidence="8">BMERB domain-containing protein</fullName>
    </recommendedName>
</protein>
<dbReference type="GO" id="GO:0005634">
    <property type="term" value="C:nucleus"/>
    <property type="evidence" value="ECO:0007669"/>
    <property type="project" value="UniProtKB-SubCell"/>
</dbReference>
<evidence type="ECO:0000256" key="3">
    <source>
        <dbReference type="ARBA" id="ARBA00023015"/>
    </source>
</evidence>
<dbReference type="GO" id="GO:0003713">
    <property type="term" value="F:transcription coactivator activity"/>
    <property type="evidence" value="ECO:0007669"/>
    <property type="project" value="TreeGrafter"/>
</dbReference>
<feature type="compositionally biased region" description="Basic and acidic residues" evidence="6">
    <location>
        <begin position="116"/>
        <end position="130"/>
    </location>
</feature>
<evidence type="ECO:0000256" key="4">
    <source>
        <dbReference type="ARBA" id="ARBA00023163"/>
    </source>
</evidence>
<dbReference type="GO" id="GO:0006357">
    <property type="term" value="P:regulation of transcription by RNA polymerase II"/>
    <property type="evidence" value="ECO:0007669"/>
    <property type="project" value="TreeGrafter"/>
</dbReference>
<dbReference type="OrthoDB" id="1232at2759"/>
<proteinExistence type="inferred from homology"/>
<evidence type="ECO:0000256" key="6">
    <source>
        <dbReference type="SAM" id="MobiDB-lite"/>
    </source>
</evidence>
<dbReference type="Pfam" id="PF10198">
    <property type="entry name" value="Ada3"/>
    <property type="match status" value="1"/>
</dbReference>
<dbReference type="InParanoid" id="A0A1X7TF90"/>
<organism evidence="7">
    <name type="scientific">Amphimedon queenslandica</name>
    <name type="common">Sponge</name>
    <dbReference type="NCBI Taxonomy" id="400682"/>
    <lineage>
        <taxon>Eukaryota</taxon>
        <taxon>Metazoa</taxon>
        <taxon>Porifera</taxon>
        <taxon>Demospongiae</taxon>
        <taxon>Heteroscleromorpha</taxon>
        <taxon>Haplosclerida</taxon>
        <taxon>Niphatidae</taxon>
        <taxon>Amphimedon</taxon>
    </lineage>
</organism>
<evidence type="ECO:0000313" key="7">
    <source>
        <dbReference type="EnsemblMetazoa" id="Aqu2.1.13292_001"/>
    </source>
</evidence>
<comment type="subcellular location">
    <subcellularLocation>
        <location evidence="1">Nucleus</location>
    </subcellularLocation>
</comment>
<keyword evidence="3" id="KW-0805">Transcription regulation</keyword>
<evidence type="ECO:0008006" key="8">
    <source>
        <dbReference type="Google" id="ProtNLM"/>
    </source>
</evidence>
<dbReference type="AlphaFoldDB" id="A0A1X7TF90"/>
<comment type="similarity">
    <text evidence="2">Belongs to the NGG1 family.</text>
</comment>
<evidence type="ECO:0000256" key="2">
    <source>
        <dbReference type="ARBA" id="ARBA00005330"/>
    </source>
</evidence>
<evidence type="ECO:0000256" key="5">
    <source>
        <dbReference type="ARBA" id="ARBA00023242"/>
    </source>
</evidence>
<dbReference type="InterPro" id="IPR019340">
    <property type="entry name" value="Histone_AcTrfase_su3"/>
</dbReference>